<comment type="caution">
    <text evidence="9">The sequence shown here is derived from an EMBL/GenBank/DDBJ whole genome shotgun (WGS) entry which is preliminary data.</text>
</comment>
<evidence type="ECO:0000256" key="4">
    <source>
        <dbReference type="ARBA" id="ARBA00022692"/>
    </source>
</evidence>
<dbReference type="GO" id="GO:0005886">
    <property type="term" value="C:plasma membrane"/>
    <property type="evidence" value="ECO:0007669"/>
    <property type="project" value="UniProtKB-SubCell"/>
</dbReference>
<feature type="transmembrane region" description="Helical" evidence="7">
    <location>
        <begin position="164"/>
        <end position="181"/>
    </location>
</feature>
<dbReference type="InterPro" id="IPR050171">
    <property type="entry name" value="MFS_Transporters"/>
</dbReference>
<feature type="transmembrane region" description="Helical" evidence="7">
    <location>
        <begin position="76"/>
        <end position="93"/>
    </location>
</feature>
<feature type="transmembrane region" description="Helical" evidence="7">
    <location>
        <begin position="218"/>
        <end position="238"/>
    </location>
</feature>
<evidence type="ECO:0000313" key="10">
    <source>
        <dbReference type="Proteomes" id="UP000308037"/>
    </source>
</evidence>
<dbReference type="InterPro" id="IPR020846">
    <property type="entry name" value="MFS_dom"/>
</dbReference>
<evidence type="ECO:0000256" key="2">
    <source>
        <dbReference type="ARBA" id="ARBA00022448"/>
    </source>
</evidence>
<feature type="transmembrane region" description="Helical" evidence="7">
    <location>
        <begin position="371"/>
        <end position="391"/>
    </location>
</feature>
<keyword evidence="6 7" id="KW-0472">Membrane</keyword>
<dbReference type="GO" id="GO:0022857">
    <property type="term" value="F:transmembrane transporter activity"/>
    <property type="evidence" value="ECO:0007669"/>
    <property type="project" value="InterPro"/>
</dbReference>
<feature type="transmembrane region" description="Helical" evidence="7">
    <location>
        <begin position="283"/>
        <end position="302"/>
    </location>
</feature>
<sequence>MRDGPTRATLPVIVASATLTVMAGAVLGPVVPGIQDGVGVSESLAGLIITTHGAFIVLASPIAGALIDRYGPRRPYLAGLGIYALGGGAGLFIDSFLPLLASRAILGVGVAFVYTAITVLIYDLYRGDRMDRALGLRSGANSAGAAVWPLVGGALGVVSWQFPFAVYLLAVPLGVVALAAIPNTGRGGSDVATDGDGLSAATERSGALGVLRRRPALLAVYLLYFAANALLYAVVVFYPQLLTGIGIDSSFGIGLYLSANGIAGGVAGVLYGRLKGQFGAHPLVAAAFGLWIVAFALATVVASPLEAFAPVVLIGVGIGLVFPSTFVWVESLAPTAQQGQFGSYVAMAGYVGQFVSPVAFGPLVAPFGVRAVFAAAALVAVVGLASFAAAVRR</sequence>
<feature type="transmembrane region" description="Helical" evidence="7">
    <location>
        <begin position="99"/>
        <end position="122"/>
    </location>
</feature>
<reference evidence="9 10" key="1">
    <citation type="submission" date="2019-04" db="EMBL/GenBank/DDBJ databases">
        <title>Natronomonas sp. F20-122 a newhaloarchaeon isolated from a saline saltern of Isla Bacuta, Huelva, Spain.</title>
        <authorList>
            <person name="Duran-Viseras A."/>
            <person name="Sanchez-Porro C."/>
            <person name="Ventosa A."/>
        </authorList>
    </citation>
    <scope>NUCLEOTIDE SEQUENCE [LARGE SCALE GENOMIC DNA]</scope>
    <source>
        <strain evidence="9 10">F20-122</strain>
    </source>
</reference>
<dbReference type="OrthoDB" id="177106at2157"/>
<feature type="domain" description="Major facilitator superfamily (MFS) profile" evidence="8">
    <location>
        <begin position="9"/>
        <end position="393"/>
    </location>
</feature>
<dbReference type="Gene3D" id="1.20.1250.20">
    <property type="entry name" value="MFS general substrate transporter like domains"/>
    <property type="match status" value="1"/>
</dbReference>
<feature type="transmembrane region" description="Helical" evidence="7">
    <location>
        <begin position="43"/>
        <end position="64"/>
    </location>
</feature>
<evidence type="ECO:0000256" key="5">
    <source>
        <dbReference type="ARBA" id="ARBA00022989"/>
    </source>
</evidence>
<protein>
    <submittedName>
        <fullName evidence="9">MFS transporter</fullName>
    </submittedName>
</protein>
<keyword evidence="5 7" id="KW-1133">Transmembrane helix</keyword>
<keyword evidence="4 7" id="KW-0812">Transmembrane</keyword>
<evidence type="ECO:0000256" key="7">
    <source>
        <dbReference type="SAM" id="Phobius"/>
    </source>
</evidence>
<feature type="transmembrane region" description="Helical" evidence="7">
    <location>
        <begin position="308"/>
        <end position="329"/>
    </location>
</feature>
<dbReference type="RefSeq" id="WP_137275162.1">
    <property type="nucleotide sequence ID" value="NZ_QKNX01000001.1"/>
</dbReference>
<dbReference type="PROSITE" id="PS50850">
    <property type="entry name" value="MFS"/>
    <property type="match status" value="1"/>
</dbReference>
<name>A0A4U5JES8_9EURY</name>
<dbReference type="Proteomes" id="UP000308037">
    <property type="component" value="Unassembled WGS sequence"/>
</dbReference>
<dbReference type="EMBL" id="QKNX01000001">
    <property type="protein sequence ID" value="TKR27862.1"/>
    <property type="molecule type" value="Genomic_DNA"/>
</dbReference>
<dbReference type="AlphaFoldDB" id="A0A4U5JES8"/>
<gene>
    <name evidence="9" type="ORF">DM868_01880</name>
</gene>
<dbReference type="PANTHER" id="PTHR23517">
    <property type="entry name" value="RESISTANCE PROTEIN MDTM, PUTATIVE-RELATED-RELATED"/>
    <property type="match status" value="1"/>
</dbReference>
<evidence type="ECO:0000313" key="9">
    <source>
        <dbReference type="EMBL" id="TKR27862.1"/>
    </source>
</evidence>
<dbReference type="Pfam" id="PF07690">
    <property type="entry name" value="MFS_1"/>
    <property type="match status" value="1"/>
</dbReference>
<dbReference type="CDD" id="cd17473">
    <property type="entry name" value="MFS_arabinose_efflux_permease_like"/>
    <property type="match status" value="1"/>
</dbReference>
<feature type="transmembrane region" description="Helical" evidence="7">
    <location>
        <begin position="341"/>
        <end position="365"/>
    </location>
</feature>
<dbReference type="InterPro" id="IPR011701">
    <property type="entry name" value="MFS"/>
</dbReference>
<dbReference type="SUPFAM" id="SSF103473">
    <property type="entry name" value="MFS general substrate transporter"/>
    <property type="match status" value="1"/>
</dbReference>
<feature type="transmembrane region" description="Helical" evidence="7">
    <location>
        <begin position="250"/>
        <end position="271"/>
    </location>
</feature>
<evidence type="ECO:0000259" key="8">
    <source>
        <dbReference type="PROSITE" id="PS50850"/>
    </source>
</evidence>
<evidence type="ECO:0000256" key="3">
    <source>
        <dbReference type="ARBA" id="ARBA00022475"/>
    </source>
</evidence>
<evidence type="ECO:0000256" key="1">
    <source>
        <dbReference type="ARBA" id="ARBA00004651"/>
    </source>
</evidence>
<feature type="transmembrane region" description="Helical" evidence="7">
    <location>
        <begin position="134"/>
        <end position="158"/>
    </location>
</feature>
<keyword evidence="10" id="KW-1185">Reference proteome</keyword>
<keyword evidence="3" id="KW-1003">Cell membrane</keyword>
<proteinExistence type="predicted"/>
<evidence type="ECO:0000256" key="6">
    <source>
        <dbReference type="ARBA" id="ARBA00023136"/>
    </source>
</evidence>
<feature type="transmembrane region" description="Helical" evidence="7">
    <location>
        <begin position="12"/>
        <end position="31"/>
    </location>
</feature>
<accession>A0A4U5JES8</accession>
<keyword evidence="2" id="KW-0813">Transport</keyword>
<comment type="subcellular location">
    <subcellularLocation>
        <location evidence="1">Cell membrane</location>
        <topology evidence="1">Multi-pass membrane protein</topology>
    </subcellularLocation>
</comment>
<dbReference type="InterPro" id="IPR036259">
    <property type="entry name" value="MFS_trans_sf"/>
</dbReference>
<organism evidence="9 10">
    <name type="scientific">Natronomonas salsuginis</name>
    <dbReference type="NCBI Taxonomy" id="2217661"/>
    <lineage>
        <taxon>Archaea</taxon>
        <taxon>Methanobacteriati</taxon>
        <taxon>Methanobacteriota</taxon>
        <taxon>Stenosarchaea group</taxon>
        <taxon>Halobacteria</taxon>
        <taxon>Halobacteriales</taxon>
        <taxon>Natronomonadaceae</taxon>
        <taxon>Natronomonas</taxon>
    </lineage>
</organism>